<comment type="subcellular location">
    <subcellularLocation>
        <location evidence="1">Membrane</location>
        <topology evidence="1">Multi-pass membrane protein</topology>
    </subcellularLocation>
</comment>
<feature type="domain" description="Major facilitator superfamily (MFS) profile" evidence="6">
    <location>
        <begin position="39"/>
        <end position="492"/>
    </location>
</feature>
<evidence type="ECO:0000256" key="5">
    <source>
        <dbReference type="ARBA" id="ARBA00023136"/>
    </source>
</evidence>
<dbReference type="InterPro" id="IPR005828">
    <property type="entry name" value="MFS_sugar_transport-like"/>
</dbReference>
<dbReference type="SUPFAM" id="SSF103473">
    <property type="entry name" value="MFS general substrate transporter"/>
    <property type="match status" value="1"/>
</dbReference>
<comment type="similarity">
    <text evidence="2">Belongs to the major facilitator superfamily. Sugar transporter (TC 2.A.1.1) family.</text>
</comment>
<evidence type="ECO:0000313" key="7">
    <source>
        <dbReference type="EMBL" id="KXJ86954.1"/>
    </source>
</evidence>
<name>A0A136IPW7_9PEZI</name>
<keyword evidence="5" id="KW-0472">Membrane</keyword>
<dbReference type="GO" id="GO:0005351">
    <property type="term" value="F:carbohydrate:proton symporter activity"/>
    <property type="evidence" value="ECO:0007669"/>
    <property type="project" value="TreeGrafter"/>
</dbReference>
<accession>A0A136IPW7</accession>
<evidence type="ECO:0000256" key="4">
    <source>
        <dbReference type="ARBA" id="ARBA00022989"/>
    </source>
</evidence>
<keyword evidence="3" id="KW-0812">Transmembrane</keyword>
<dbReference type="Pfam" id="PF00083">
    <property type="entry name" value="Sugar_tr"/>
    <property type="match status" value="1"/>
</dbReference>
<dbReference type="Proteomes" id="UP000070501">
    <property type="component" value="Unassembled WGS sequence"/>
</dbReference>
<dbReference type="EMBL" id="KQ964265">
    <property type="protein sequence ID" value="KXJ86954.1"/>
    <property type="molecule type" value="Genomic_DNA"/>
</dbReference>
<evidence type="ECO:0000313" key="8">
    <source>
        <dbReference type="Proteomes" id="UP000070501"/>
    </source>
</evidence>
<reference evidence="8" key="1">
    <citation type="submission" date="2016-02" db="EMBL/GenBank/DDBJ databases">
        <title>Draft genome sequence of Microdochium bolleyi, a fungal endophyte of beachgrass.</title>
        <authorList>
            <consortium name="DOE Joint Genome Institute"/>
            <person name="David A.S."/>
            <person name="May G."/>
            <person name="Haridas S."/>
            <person name="Lim J."/>
            <person name="Wang M."/>
            <person name="Labutti K."/>
            <person name="Lipzen A."/>
            <person name="Barry K."/>
            <person name="Grigoriev I.V."/>
        </authorList>
    </citation>
    <scope>NUCLEOTIDE SEQUENCE [LARGE SCALE GENOMIC DNA]</scope>
    <source>
        <strain evidence="8">J235TASD1</strain>
    </source>
</reference>
<dbReference type="PANTHER" id="PTHR48022">
    <property type="entry name" value="PLASTIDIC GLUCOSE TRANSPORTER 4"/>
    <property type="match status" value="1"/>
</dbReference>
<proteinExistence type="inferred from homology"/>
<evidence type="ECO:0000256" key="1">
    <source>
        <dbReference type="ARBA" id="ARBA00004141"/>
    </source>
</evidence>
<dbReference type="PROSITE" id="PS50850">
    <property type="entry name" value="MFS"/>
    <property type="match status" value="1"/>
</dbReference>
<evidence type="ECO:0000256" key="2">
    <source>
        <dbReference type="ARBA" id="ARBA00010992"/>
    </source>
</evidence>
<dbReference type="InParanoid" id="A0A136IPW7"/>
<keyword evidence="4" id="KW-1133">Transmembrane helix</keyword>
<dbReference type="FunFam" id="1.20.1250.20:FF:000117">
    <property type="entry name" value="MFS hexose transporter"/>
    <property type="match status" value="1"/>
</dbReference>
<gene>
    <name evidence="7" type="ORF">Micbo1qcDRAFT_152531</name>
</gene>
<protein>
    <submittedName>
        <fullName evidence="7">Lactose permease</fullName>
    </submittedName>
</protein>
<keyword evidence="8" id="KW-1185">Reference proteome</keyword>
<organism evidence="7 8">
    <name type="scientific">Microdochium bolleyi</name>
    <dbReference type="NCBI Taxonomy" id="196109"/>
    <lineage>
        <taxon>Eukaryota</taxon>
        <taxon>Fungi</taxon>
        <taxon>Dikarya</taxon>
        <taxon>Ascomycota</taxon>
        <taxon>Pezizomycotina</taxon>
        <taxon>Sordariomycetes</taxon>
        <taxon>Xylariomycetidae</taxon>
        <taxon>Xylariales</taxon>
        <taxon>Microdochiaceae</taxon>
        <taxon>Microdochium</taxon>
    </lineage>
</organism>
<sequence length="538" mass="60489">MNTEKTKGHAADPIVTQLVAEDHVPWWKKPNLRMMYVWLFICCMGVEITSGFDSQLLNTLQYSDIFNRYFGNGYISPKTNKPDIQPSLLGFMNACYQLGTIFAVPIAPWLNDRFGRRWSIMSGSLIMMLGALIQGFAQHVAMYIIARMILGVGILFAIIGGSALIGELAHPKERAVLTSFFNASYFLGAILAAGIALGTVEIKSDWAWRLPSLLQIAPSVLQVATVFLLPESPRWLVSHDRDDEALAILAKYHAEGDRESLLVKAEMEQIRTTIKLEQESAKQTWWSVISAPGMRRRFVVTIFLGLFTQLSGNSLISYYSNLLYEMMGYTNSYAKTRINIAYQCWSLLTAVVIAIFVTRFKRRHAFMTSAALMLCVFTAMTVSFYNLQVAKDNGTTNAAAGIAALFFYFSYQPTYNIGNNALTYTYLLELWPYGQRTRGIGIQQMFGKCGLFFSNNVNPYALTAIGWKYMAVYCGWIAFEFLIVFFLYPETQGRTLEELAFLFEGDDLNNQATAAVEKRIHGDAINPTVSIEEKRAGV</sequence>
<dbReference type="InterPro" id="IPR050360">
    <property type="entry name" value="MFS_Sugar_Transporters"/>
</dbReference>
<dbReference type="Gene3D" id="1.20.1250.20">
    <property type="entry name" value="MFS general substrate transporter like domains"/>
    <property type="match status" value="1"/>
</dbReference>
<dbReference type="AlphaFoldDB" id="A0A136IPW7"/>
<dbReference type="GO" id="GO:0016020">
    <property type="term" value="C:membrane"/>
    <property type="evidence" value="ECO:0007669"/>
    <property type="project" value="UniProtKB-SubCell"/>
</dbReference>
<evidence type="ECO:0000259" key="6">
    <source>
        <dbReference type="PROSITE" id="PS50850"/>
    </source>
</evidence>
<dbReference type="OrthoDB" id="6133115at2759"/>
<dbReference type="InterPro" id="IPR036259">
    <property type="entry name" value="MFS_trans_sf"/>
</dbReference>
<dbReference type="InterPro" id="IPR020846">
    <property type="entry name" value="MFS_dom"/>
</dbReference>
<dbReference type="PANTHER" id="PTHR48022:SF29">
    <property type="entry name" value="SUGAR TRANSPORTER, PUTATIVE (AFU_ORTHOLOGUE AFUA_6G14500)-RELATED"/>
    <property type="match status" value="1"/>
</dbReference>
<evidence type="ECO:0000256" key="3">
    <source>
        <dbReference type="ARBA" id="ARBA00022692"/>
    </source>
</evidence>